<protein>
    <submittedName>
        <fullName evidence="1">Uncharacterized protein</fullName>
    </submittedName>
</protein>
<organism evidence="1">
    <name type="scientific">Rhizophagus irregularis (strain DAOM 181602 / DAOM 197198 / MUCL 43194)</name>
    <name type="common">Arbuscular mycorrhizal fungus</name>
    <name type="synonym">Glomus intraradices</name>
    <dbReference type="NCBI Taxonomy" id="747089"/>
    <lineage>
        <taxon>Eukaryota</taxon>
        <taxon>Fungi</taxon>
        <taxon>Fungi incertae sedis</taxon>
        <taxon>Mucoromycota</taxon>
        <taxon>Glomeromycotina</taxon>
        <taxon>Glomeromycetes</taxon>
        <taxon>Glomerales</taxon>
        <taxon>Glomeraceae</taxon>
        <taxon>Rhizophagus</taxon>
    </lineage>
</organism>
<accession>U9TLR1</accession>
<reference evidence="1" key="1">
    <citation type="submission" date="2013-07" db="EMBL/GenBank/DDBJ databases">
        <title>The genome of an arbuscular mycorrhizal fungus provides insights into the evolution of the oldest plant symbiosis.</title>
        <authorList>
            <consortium name="DOE Joint Genome Institute"/>
            <person name="Tisserant E."/>
            <person name="Malbreil M."/>
            <person name="Kuo A."/>
            <person name="Kohler A."/>
            <person name="Symeonidi A."/>
            <person name="Balestrini R."/>
            <person name="Charron P."/>
            <person name="Duensing N."/>
            <person name="Frei-dit-Frey N."/>
            <person name="Gianinazzi-Pearson V."/>
            <person name="Gilbert B."/>
            <person name="Handa Y."/>
            <person name="Hijri M."/>
            <person name="Kaul R."/>
            <person name="Kawaguchi M."/>
            <person name="Krajinski F."/>
            <person name="Lammers P."/>
            <person name="Lapierre D."/>
            <person name="Masclaux F.G."/>
            <person name="Murat C."/>
            <person name="Morin E."/>
            <person name="Ndikumana S."/>
            <person name="Pagni M."/>
            <person name="Petitpierre D."/>
            <person name="Requena N."/>
            <person name="Rosikiewicz P."/>
            <person name="Riley R."/>
            <person name="Saito K."/>
            <person name="San Clemente H."/>
            <person name="Shapiro H."/>
            <person name="van Tuinen D."/>
            <person name="Becard G."/>
            <person name="Bonfante P."/>
            <person name="Paszkowski U."/>
            <person name="Shachar-Hill Y."/>
            <person name="Young J.P."/>
            <person name="Sanders I.R."/>
            <person name="Henrissat B."/>
            <person name="Rensing S.A."/>
            <person name="Grigoriev I.V."/>
            <person name="Corradi N."/>
            <person name="Roux C."/>
            <person name="Martin F."/>
        </authorList>
    </citation>
    <scope>NUCLEOTIDE SEQUENCE</scope>
    <source>
        <strain evidence="1">DAOM 197198</strain>
    </source>
</reference>
<proteinExistence type="predicted"/>
<dbReference type="EMBL" id="KI289260">
    <property type="protein sequence ID" value="ESA08392.1"/>
    <property type="molecule type" value="Genomic_DNA"/>
</dbReference>
<name>U9TLR1_RHIID</name>
<sequence>MPIYTVLKPPYARNLIVPNCYIKDPFKQLANDLAKSYLSHAVMQANSRERKIFVGTAENVLTS</sequence>
<evidence type="ECO:0000313" key="1">
    <source>
        <dbReference type="EMBL" id="ESA08392.1"/>
    </source>
</evidence>
<dbReference type="AlphaFoldDB" id="U9TLR1"/>
<gene>
    <name evidence="1" type="ORF">GLOINDRAFT_31763</name>
</gene>
<dbReference type="HOGENOM" id="CLU_2886925_0_0_1"/>